<accession>A0AAC9RRV3</accession>
<reference evidence="2 3" key="1">
    <citation type="submission" date="2017-03" db="EMBL/GenBank/DDBJ databases">
        <title>Complete sequence of Clostridium formicaceticum DSM 92.</title>
        <authorList>
            <person name="Poehlein A."/>
            <person name="Karl M."/>
            <person name="Bengelsdorf F.R."/>
            <person name="Duerre P."/>
            <person name="Daniel R."/>
        </authorList>
    </citation>
    <scope>NUCLEOTIDE SEQUENCE [LARGE SCALE GENOMIC DNA]</scope>
    <source>
        <strain evidence="2 3">DSM 92</strain>
    </source>
</reference>
<dbReference type="AlphaFoldDB" id="A0AAC9RRV3"/>
<name>A0AAC9RRV3_9CLOT</name>
<evidence type="ECO:0000256" key="1">
    <source>
        <dbReference type="SAM" id="MobiDB-lite"/>
    </source>
</evidence>
<dbReference type="EMBL" id="CP020559">
    <property type="protein sequence ID" value="ARE89793.1"/>
    <property type="molecule type" value="Genomic_DNA"/>
</dbReference>
<gene>
    <name evidence="2" type="ORF">CLFO_42740</name>
</gene>
<dbReference type="RefSeq" id="WP_156778710.1">
    <property type="nucleotide sequence ID" value="NZ_CP017603.1"/>
</dbReference>
<dbReference type="Proteomes" id="UP000192478">
    <property type="component" value="Chromosome"/>
</dbReference>
<evidence type="ECO:0000313" key="2">
    <source>
        <dbReference type="EMBL" id="ARE89793.1"/>
    </source>
</evidence>
<proteinExistence type="predicted"/>
<feature type="region of interest" description="Disordered" evidence="1">
    <location>
        <begin position="1"/>
        <end position="25"/>
    </location>
</feature>
<organism evidence="2 3">
    <name type="scientific">Clostridium formicaceticum</name>
    <dbReference type="NCBI Taxonomy" id="1497"/>
    <lineage>
        <taxon>Bacteria</taxon>
        <taxon>Bacillati</taxon>
        <taxon>Bacillota</taxon>
        <taxon>Clostridia</taxon>
        <taxon>Eubacteriales</taxon>
        <taxon>Clostridiaceae</taxon>
        <taxon>Clostridium</taxon>
    </lineage>
</organism>
<sequence length="65" mass="6895">MGKYNRPLIQSIPIPPEPPIPPIPTIGGGEMSCPETYCVSAYSSPDDSQNCGSYCSLGYCSSYSS</sequence>
<evidence type="ECO:0000313" key="3">
    <source>
        <dbReference type="Proteomes" id="UP000192478"/>
    </source>
</evidence>
<protein>
    <submittedName>
        <fullName evidence="2">Uncharacterized protein</fullName>
    </submittedName>
</protein>
<feature type="compositionally biased region" description="Pro residues" evidence="1">
    <location>
        <begin position="13"/>
        <end position="24"/>
    </location>
</feature>